<feature type="binding site" evidence="14">
    <location>
        <position position="909"/>
    </location>
    <ligand>
        <name>Mo-molybdopterin</name>
        <dbReference type="ChEBI" id="CHEBI:71302"/>
    </ligand>
    <ligandPart>
        <name>Mo</name>
        <dbReference type="ChEBI" id="CHEBI:28685"/>
    </ligandPart>
</feature>
<dbReference type="FunFam" id="3.90.1170.50:FF:000001">
    <property type="entry name" value="Aldehyde oxidase 1"/>
    <property type="match status" value="1"/>
</dbReference>
<comment type="cofactor">
    <cofactor evidence="1 13">
        <name>FAD</name>
        <dbReference type="ChEBI" id="CHEBI:57692"/>
    </cofactor>
</comment>
<evidence type="ECO:0008006" key="19">
    <source>
        <dbReference type="Google" id="ProtNLM"/>
    </source>
</evidence>
<keyword evidence="5 14" id="KW-0001">2Fe-2S</keyword>
<feature type="binding site" evidence="13">
    <location>
        <position position="911"/>
    </location>
    <ligand>
        <name>substrate</name>
    </ligand>
</feature>
<dbReference type="RefSeq" id="XP_030848260.1">
    <property type="nucleotide sequence ID" value="XM_030992400.1"/>
</dbReference>
<dbReference type="FunFam" id="3.30.365.10:FF:000001">
    <property type="entry name" value="Xanthine dehydrogenase oxidase"/>
    <property type="match status" value="1"/>
</dbReference>
<evidence type="ECO:0000256" key="7">
    <source>
        <dbReference type="ARBA" id="ARBA00022827"/>
    </source>
</evidence>
<keyword evidence="3 14" id="KW-0500">Molybdenum</keyword>
<feature type="binding site" evidence="14">
    <location>
        <position position="51"/>
    </location>
    <ligand>
        <name>[2Fe-2S] cluster</name>
        <dbReference type="ChEBI" id="CHEBI:190135"/>
        <label>1</label>
    </ligand>
</feature>
<dbReference type="GO" id="GO:0005506">
    <property type="term" value="F:iron ion binding"/>
    <property type="evidence" value="ECO:0007669"/>
    <property type="project" value="InterPro"/>
</dbReference>
<dbReference type="FunFam" id="3.30.365.10:FF:000004">
    <property type="entry name" value="Xanthine dehydrogenase oxidase"/>
    <property type="match status" value="1"/>
</dbReference>
<dbReference type="RefSeq" id="XP_030848261.1">
    <property type="nucleotide sequence ID" value="XM_030992401.1"/>
</dbReference>
<evidence type="ECO:0000256" key="5">
    <source>
        <dbReference type="ARBA" id="ARBA00022714"/>
    </source>
</evidence>
<dbReference type="InterPro" id="IPR036318">
    <property type="entry name" value="FAD-bd_PCMH-like_sf"/>
</dbReference>
<dbReference type="InterPro" id="IPR006058">
    <property type="entry name" value="2Fe2S_fd_BS"/>
</dbReference>
<feature type="binding site" evidence="14">
    <location>
        <position position="765"/>
    </location>
    <ligand>
        <name>Mo-molybdopterin</name>
        <dbReference type="ChEBI" id="CHEBI:71302"/>
    </ligand>
    <ligandPart>
        <name>Mo</name>
        <dbReference type="ChEBI" id="CHEBI:28685"/>
    </ligandPart>
</feature>
<feature type="domain" description="2Fe-2S ferredoxin-type" evidence="15">
    <location>
        <begin position="7"/>
        <end position="94"/>
    </location>
</feature>
<dbReference type="InterPro" id="IPR002888">
    <property type="entry name" value="2Fe-2S-bd"/>
</dbReference>
<dbReference type="CDD" id="cd00207">
    <property type="entry name" value="fer2"/>
    <property type="match status" value="1"/>
</dbReference>
<dbReference type="Gene3D" id="3.30.465.10">
    <property type="match status" value="1"/>
</dbReference>
<dbReference type="GO" id="GO:0071949">
    <property type="term" value="F:FAD binding"/>
    <property type="evidence" value="ECO:0007669"/>
    <property type="project" value="InterPro"/>
</dbReference>
<dbReference type="InterPro" id="IPR000674">
    <property type="entry name" value="Ald_Oxase/Xan_DH_a/b"/>
</dbReference>
<comment type="cofactor">
    <cofactor evidence="14">
        <name>[2Fe-2S] cluster</name>
        <dbReference type="ChEBI" id="CHEBI:190135"/>
    </cofactor>
    <text evidence="14">Binds 2 [2Fe-2S] clusters.</text>
</comment>
<dbReference type="OrthoDB" id="8300278at2759"/>
<evidence type="ECO:0000256" key="1">
    <source>
        <dbReference type="ARBA" id="ARBA00001974"/>
    </source>
</evidence>
<dbReference type="InterPro" id="IPR002346">
    <property type="entry name" value="Mopterin_DH_FAD-bd"/>
</dbReference>
<dbReference type="FunFam" id="3.30.465.10:FF:000004">
    <property type="entry name" value="Xanthine dehydrogenase/oxidase"/>
    <property type="match status" value="1"/>
</dbReference>
<evidence type="ECO:0000256" key="3">
    <source>
        <dbReference type="ARBA" id="ARBA00022505"/>
    </source>
</evidence>
<proteinExistence type="inferred from homology"/>
<dbReference type="SMART" id="SM01008">
    <property type="entry name" value="Ald_Xan_dh_C"/>
    <property type="match status" value="1"/>
</dbReference>
<comment type="cofactor">
    <cofactor evidence="11">
        <name>[2Fe-2S] cluster</name>
        <dbReference type="ChEBI" id="CHEBI:190135"/>
    </cofactor>
</comment>
<feature type="binding site" evidence="13">
    <location>
        <position position="357"/>
    </location>
    <ligand>
        <name>FAD</name>
        <dbReference type="ChEBI" id="CHEBI:57692"/>
    </ligand>
</feature>
<dbReference type="EnsemblMetazoa" id="XM_030992400">
    <property type="protein sequence ID" value="XP_030848260"/>
    <property type="gene ID" value="LOC756453"/>
</dbReference>
<dbReference type="SUPFAM" id="SSF54665">
    <property type="entry name" value="CO dehydrogenase molybdoprotein N-domain-like"/>
    <property type="match status" value="1"/>
</dbReference>
<keyword evidence="7 13" id="KW-0274">FAD</keyword>
<keyword evidence="8" id="KW-0560">Oxidoreductase</keyword>
<dbReference type="OMA" id="MENIIME"/>
<keyword evidence="9 14" id="KW-0408">Iron</keyword>
<dbReference type="InterPro" id="IPR046867">
    <property type="entry name" value="AldOxase/xan_DH_MoCoBD2"/>
</dbReference>
<feature type="binding site" evidence="14">
    <location>
        <position position="46"/>
    </location>
    <ligand>
        <name>[2Fe-2S] cluster</name>
        <dbReference type="ChEBI" id="CHEBI:190135"/>
        <label>1</label>
    </ligand>
</feature>
<dbReference type="PROSITE" id="PS00197">
    <property type="entry name" value="2FE2S_FER_1"/>
    <property type="match status" value="1"/>
</dbReference>
<evidence type="ECO:0000256" key="2">
    <source>
        <dbReference type="ARBA" id="ARBA00006849"/>
    </source>
</evidence>
<sequence length="1321" mass="144751">MSMEGTDTLVFFCNGVKVEEDNVDPEMNLLVYLRTKLRLTGTKAACGQGGCGACTVMISSADPYTKKISHVAVTACLLPLCLVHGRAVTTVEGVGDVRTGLHAVQERLAKHHGTQCGFCTPGMVMSVYALLRNNPKPGMDDIMTAIEGNLCRCTGYRQILDGFRTFCGDNCYCAGKEQETQTKEGADMKVPSLTSKTYKGFDPTQEPIFPPDLLLDHDNYTRSVTFKKGQTKWVIASSLNEIIQLKSKYPAAPFIVGNTIIGNKRRAGSTYPMVISPGPLIEELTQVTTSDLGITIGCGVTMTQLSQELSNLMGVLPEYQTKTFAAIVKLVKQYASPQIRNMASLGGTIWRFSRKGDLVPLLVVCGATVTLIKQGGEREVVLDENFRKSAENSMTETEIAKHVFIPYTSKHKYCYAHKISQRRRNCLATVNSSFFFVMDATDTSHVSSLTIMFGGESLVGPLRFRDRTLDQRFLCDVLNLISANMTQEAGHREGDLNSAGFKGCLMATCFIRSFVSLCKETGNAKILEETTALGVPLTDASLLTSLSDGTFTSAQVFQPPPESQPDIDPIGRPLVHLSAFEQCSGEAVYTDDIPPVDGELSLAPVLSSRPHAKIISIDPSEALALRGVVRFVSHSDVPGTNGQILNPKEEVIFSTLVEAVGQPVGGIVAKDRQTALKAAKLVKVHYEDIQPALMTIQHAITHNSYLEPEPRVLTRGDADTALREAPRSLEGEFSIGGQDHFYMEPRACIAKPLERDGMELTLTTQAPNNVQMDVAHCLGIDANKVVCKLKRLGGAFGGKDTRHQFAMITAVAAYKVRKPVRLCLSRSDDTIMRGFRSPFLAKYRVGFDDQGRIQALDVTLYCDSGWSTDLSPFILGRAMLHFDSAYSLQHSRITGYLCKTNNPSNTSMRGFGLPQGMATMEHILSQVGLACGIPQRQVLEINLKSDGEAMYEGQTPLNMVVIRKCWQTCLEQSRYEERLQEIERFNESNRWKKQGIAITPMIYGTGFYDWTPMNQGAALVHIYTDGSVLVHHGGVEMGQGLHTKIIQIASRVLGLPVEKIHTTDTSTDRVPNTTSSAGSICTELCGGAVKNACETLLDRLKPFKDANSSGSWEQWIFAAYCAKVSLSATGFHKMEGIDWDWGTQKGKPFTYNTYGVGVSHVEIDCLTGEHRLLRTDLVLEIGKSINPALDIGQIEGGFIQAYGYYTIEQLKMSREGALLTEAPQTYKIPLASDIPAEFNVTLLREGMDNISTVYSSKAIGECSIVLAMSVLFAIKHAITSSRQDQGMMGPFTLNSPATVEEIRMACGGDRLIKYEQGSKDE</sequence>
<dbReference type="InterPro" id="IPR001041">
    <property type="entry name" value="2Fe-2S_ferredoxin-type"/>
</dbReference>
<dbReference type="InterPro" id="IPR016166">
    <property type="entry name" value="FAD-bd_PCMH"/>
</dbReference>
<dbReference type="KEGG" id="spu:756453"/>
<dbReference type="Pfam" id="PF02738">
    <property type="entry name" value="MoCoBD_1"/>
    <property type="match status" value="1"/>
</dbReference>
<feature type="binding site" evidence="14">
    <location>
        <position position="76"/>
    </location>
    <ligand>
        <name>[2Fe-2S] cluster</name>
        <dbReference type="ChEBI" id="CHEBI:190135"/>
        <label>1</label>
    </ligand>
</feature>
<keyword evidence="4" id="KW-0285">Flavoprotein</keyword>
<dbReference type="InterPro" id="IPR016208">
    <property type="entry name" value="Ald_Oxase/xanthine_DH-like"/>
</dbReference>
<evidence type="ECO:0000256" key="9">
    <source>
        <dbReference type="ARBA" id="ARBA00023004"/>
    </source>
</evidence>
<evidence type="ECO:0000256" key="10">
    <source>
        <dbReference type="ARBA" id="ARBA00023014"/>
    </source>
</evidence>
<evidence type="ECO:0000313" key="18">
    <source>
        <dbReference type="Proteomes" id="UP000007110"/>
    </source>
</evidence>
<dbReference type="SUPFAM" id="SSF54292">
    <property type="entry name" value="2Fe-2S ferredoxin-like"/>
    <property type="match status" value="1"/>
</dbReference>
<evidence type="ECO:0000256" key="13">
    <source>
        <dbReference type="PIRSR" id="PIRSR000127-2"/>
    </source>
</evidence>
<evidence type="ECO:0000256" key="6">
    <source>
        <dbReference type="ARBA" id="ARBA00022723"/>
    </source>
</evidence>
<dbReference type="InParanoid" id="A0A7M7PC72"/>
<dbReference type="InterPro" id="IPR036884">
    <property type="entry name" value="2Fe-2S-bd_dom_sf"/>
</dbReference>
<dbReference type="Pfam" id="PF20256">
    <property type="entry name" value="MoCoBD_2"/>
    <property type="match status" value="1"/>
</dbReference>
<evidence type="ECO:0000256" key="11">
    <source>
        <dbReference type="ARBA" id="ARBA00034078"/>
    </source>
</evidence>
<dbReference type="GO" id="GO:0016491">
    <property type="term" value="F:oxidoreductase activity"/>
    <property type="evidence" value="ECO:0007669"/>
    <property type="project" value="UniProtKB-KW"/>
</dbReference>
<accession>A0A7M7PC72</accession>
<dbReference type="Pfam" id="PF01799">
    <property type="entry name" value="Fer2_2"/>
    <property type="match status" value="1"/>
</dbReference>
<dbReference type="PROSITE" id="PS51387">
    <property type="entry name" value="FAD_PCMH"/>
    <property type="match status" value="1"/>
</dbReference>
<dbReference type="Gene3D" id="1.10.150.120">
    <property type="entry name" value="[2Fe-2S]-binding domain"/>
    <property type="match status" value="1"/>
</dbReference>
<dbReference type="GO" id="GO:0051537">
    <property type="term" value="F:2 iron, 2 sulfur cluster binding"/>
    <property type="evidence" value="ECO:0007669"/>
    <property type="project" value="UniProtKB-KW"/>
</dbReference>
<dbReference type="InterPro" id="IPR016169">
    <property type="entry name" value="FAD-bd_PCMH_sub2"/>
</dbReference>
<keyword evidence="6 14" id="KW-0479">Metal-binding</keyword>
<evidence type="ECO:0000256" key="12">
    <source>
        <dbReference type="PIRSR" id="PIRSR000127-1"/>
    </source>
</evidence>
<dbReference type="Gene3D" id="3.10.20.30">
    <property type="match status" value="1"/>
</dbReference>
<dbReference type="FunFam" id="3.10.20.30:FF:000015">
    <property type="entry name" value="Aldehyde oxidase 1"/>
    <property type="match status" value="1"/>
</dbReference>
<comment type="similarity">
    <text evidence="2">Belongs to the xanthine dehydrogenase family.</text>
</comment>
<keyword evidence="18" id="KW-1185">Reference proteome</keyword>
<name>A0A7M7PC72_STRPU</name>
<reference evidence="18" key="1">
    <citation type="submission" date="2015-02" db="EMBL/GenBank/DDBJ databases">
        <title>Genome sequencing for Strongylocentrotus purpuratus.</title>
        <authorList>
            <person name="Murali S."/>
            <person name="Liu Y."/>
            <person name="Vee V."/>
            <person name="English A."/>
            <person name="Wang M."/>
            <person name="Skinner E."/>
            <person name="Han Y."/>
            <person name="Muzny D.M."/>
            <person name="Worley K.C."/>
            <person name="Gibbs R.A."/>
        </authorList>
    </citation>
    <scope>NUCLEOTIDE SEQUENCE</scope>
</reference>
<dbReference type="Gene3D" id="3.90.1170.50">
    <property type="entry name" value="Aldehyde oxidase/xanthine dehydrogenase, a/b hammerhead"/>
    <property type="match status" value="1"/>
</dbReference>
<dbReference type="PIRSF" id="PIRSF000127">
    <property type="entry name" value="Xanthine_DH"/>
    <property type="match status" value="1"/>
</dbReference>
<dbReference type="EnsemblMetazoa" id="XM_030992401">
    <property type="protein sequence ID" value="XP_030848261"/>
    <property type="gene ID" value="LOC756453"/>
</dbReference>
<feature type="binding site" evidence="14">
    <location>
        <position position="153"/>
    </location>
    <ligand>
        <name>[2Fe-2S] cluster</name>
        <dbReference type="ChEBI" id="CHEBI:190135"/>
        <label>2</label>
    </ligand>
</feature>
<dbReference type="InterPro" id="IPR008274">
    <property type="entry name" value="AldOxase/xan_DH_MoCoBD1"/>
</dbReference>
<feature type="binding site" evidence="13">
    <location>
        <position position="418"/>
    </location>
    <ligand>
        <name>FAD</name>
        <dbReference type="ChEBI" id="CHEBI:57692"/>
    </ligand>
</feature>
<evidence type="ECO:0000256" key="8">
    <source>
        <dbReference type="ARBA" id="ARBA00023002"/>
    </source>
</evidence>
<dbReference type="InterPro" id="IPR016167">
    <property type="entry name" value="FAD-bd_PCMH_sub1"/>
</dbReference>
<reference evidence="17" key="2">
    <citation type="submission" date="2021-01" db="UniProtKB">
        <authorList>
            <consortium name="EnsemblMetazoa"/>
        </authorList>
    </citation>
    <scope>IDENTIFICATION</scope>
</reference>
<feature type="domain" description="FAD-binding PCMH-type" evidence="16">
    <location>
        <begin position="226"/>
        <end position="410"/>
    </location>
</feature>
<feature type="binding site" evidence="14">
    <location>
        <position position="116"/>
    </location>
    <ligand>
        <name>[2Fe-2S] cluster</name>
        <dbReference type="ChEBI" id="CHEBI:190135"/>
        <label>2</label>
    </ligand>
</feature>
<dbReference type="PROSITE" id="PS51085">
    <property type="entry name" value="2FE2S_FER_2"/>
    <property type="match status" value="1"/>
</dbReference>
<dbReference type="PANTHER" id="PTHR45444:SF3">
    <property type="entry name" value="XANTHINE DEHYDROGENASE"/>
    <property type="match status" value="1"/>
</dbReference>
<dbReference type="Proteomes" id="UP000007110">
    <property type="component" value="Unassembled WGS sequence"/>
</dbReference>
<evidence type="ECO:0000259" key="16">
    <source>
        <dbReference type="PROSITE" id="PS51387"/>
    </source>
</evidence>
<feature type="binding site" evidence="14">
    <location>
        <position position="119"/>
    </location>
    <ligand>
        <name>[2Fe-2S] cluster</name>
        <dbReference type="ChEBI" id="CHEBI:190135"/>
        <label>2</label>
    </ligand>
</feature>
<evidence type="ECO:0000259" key="15">
    <source>
        <dbReference type="PROSITE" id="PS51085"/>
    </source>
</evidence>
<protein>
    <recommendedName>
        <fullName evidence="19">Xanthine dehydrogenase</fullName>
    </recommendedName>
</protein>
<dbReference type="Gene3D" id="3.30.43.10">
    <property type="entry name" value="Uridine Diphospho-n-acetylenolpyruvylglucosamine Reductase, domain 2"/>
    <property type="match status" value="1"/>
</dbReference>
<dbReference type="PANTHER" id="PTHR45444">
    <property type="entry name" value="XANTHINE DEHYDROGENASE"/>
    <property type="match status" value="1"/>
</dbReference>
<dbReference type="GeneID" id="756453"/>
<comment type="cofactor">
    <cofactor evidence="14">
        <name>Mo-molybdopterin</name>
        <dbReference type="ChEBI" id="CHEBI:71302"/>
    </cofactor>
    <text evidence="14">Binds 1 Mo-molybdopterin (Mo-MPT) cofactor per subunit.</text>
</comment>
<evidence type="ECO:0000256" key="4">
    <source>
        <dbReference type="ARBA" id="ARBA00022630"/>
    </source>
</evidence>
<dbReference type="SUPFAM" id="SSF47741">
    <property type="entry name" value="CO dehydrogenase ISP C-domain like"/>
    <property type="match status" value="1"/>
</dbReference>
<feature type="binding site" evidence="14">
    <location>
        <position position="54"/>
    </location>
    <ligand>
        <name>[2Fe-2S] cluster</name>
        <dbReference type="ChEBI" id="CHEBI:190135"/>
        <label>1</label>
    </ligand>
</feature>
<dbReference type="SUPFAM" id="SSF56003">
    <property type="entry name" value="Molybdenum cofactor-binding domain"/>
    <property type="match status" value="1"/>
</dbReference>
<organism evidence="17 18">
    <name type="scientific">Strongylocentrotus purpuratus</name>
    <name type="common">Purple sea urchin</name>
    <dbReference type="NCBI Taxonomy" id="7668"/>
    <lineage>
        <taxon>Eukaryota</taxon>
        <taxon>Metazoa</taxon>
        <taxon>Echinodermata</taxon>
        <taxon>Eleutherozoa</taxon>
        <taxon>Echinozoa</taxon>
        <taxon>Echinoidea</taxon>
        <taxon>Euechinoidea</taxon>
        <taxon>Echinacea</taxon>
        <taxon>Camarodonta</taxon>
        <taxon>Echinidea</taxon>
        <taxon>Strongylocentrotidae</taxon>
        <taxon>Strongylocentrotus</taxon>
    </lineage>
</organism>
<keyword evidence="10 14" id="KW-0411">Iron-sulfur</keyword>
<feature type="active site" description="Proton acceptor" evidence="12">
    <location>
        <position position="1261"/>
    </location>
</feature>
<feature type="binding site" evidence="13">
    <location>
        <position position="877"/>
    </location>
    <ligand>
        <name>substrate</name>
    </ligand>
</feature>
<evidence type="ECO:0000313" key="17">
    <source>
        <dbReference type="EnsemblMetazoa" id="XP_030848260"/>
    </source>
</evidence>
<dbReference type="Gene3D" id="3.30.365.10">
    <property type="entry name" value="Aldehyde oxidase/xanthine dehydrogenase, molybdopterin binding domain"/>
    <property type="match status" value="4"/>
</dbReference>
<feature type="binding site" evidence="14">
    <location>
        <position position="1078"/>
    </location>
    <ligand>
        <name>Mo-molybdopterin</name>
        <dbReference type="ChEBI" id="CHEBI:71302"/>
    </ligand>
    <ligandPart>
        <name>Mo</name>
        <dbReference type="ChEBI" id="CHEBI:28685"/>
    </ligandPart>
</feature>
<dbReference type="Pfam" id="PF00941">
    <property type="entry name" value="FAD_binding_5"/>
    <property type="match status" value="1"/>
</dbReference>
<dbReference type="InterPro" id="IPR012675">
    <property type="entry name" value="Beta-grasp_dom_sf"/>
</dbReference>
<dbReference type="InterPro" id="IPR036010">
    <property type="entry name" value="2Fe-2S_ferredoxin-like_sf"/>
</dbReference>
<feature type="binding site" evidence="14">
    <location>
        <position position="151"/>
    </location>
    <ligand>
        <name>[2Fe-2S] cluster</name>
        <dbReference type="ChEBI" id="CHEBI:190135"/>
        <label>2</label>
    </ligand>
</feature>
<dbReference type="SUPFAM" id="SSF56176">
    <property type="entry name" value="FAD-binding/transporter-associated domain-like"/>
    <property type="match status" value="1"/>
</dbReference>
<dbReference type="InterPro" id="IPR037165">
    <property type="entry name" value="AldOxase/xan_DH_Mopterin-bd_sf"/>
</dbReference>
<dbReference type="Pfam" id="PF01315">
    <property type="entry name" value="Ald_Xan_dh_C"/>
    <property type="match status" value="1"/>
</dbReference>
<feature type="binding site" evidence="14">
    <location>
        <position position="796"/>
    </location>
    <ligand>
        <name>Mo-molybdopterin</name>
        <dbReference type="ChEBI" id="CHEBI:71302"/>
    </ligand>
    <ligandPart>
        <name>Mo</name>
        <dbReference type="ChEBI" id="CHEBI:28685"/>
    </ligandPart>
</feature>
<dbReference type="InterPro" id="IPR036856">
    <property type="entry name" value="Ald_Oxase/Xan_DH_a/b_sf"/>
</dbReference>
<evidence type="ECO:0000256" key="14">
    <source>
        <dbReference type="PIRSR" id="PIRSR000127-3"/>
    </source>
</evidence>
<dbReference type="Gene3D" id="3.30.390.50">
    <property type="entry name" value="CO dehydrogenase flavoprotein, C-terminal domain"/>
    <property type="match status" value="1"/>
</dbReference>
<dbReference type="Pfam" id="PF00111">
    <property type="entry name" value="Fer2"/>
    <property type="match status" value="1"/>
</dbReference>